<reference evidence="1 2" key="1">
    <citation type="submission" date="2024-02" db="EMBL/GenBank/DDBJ databases">
        <title>High-quality chromosome-scale genome assembly of Pensacola bahiagrass (Paspalum notatum Flugge var. saurae).</title>
        <authorList>
            <person name="Vega J.M."/>
            <person name="Podio M."/>
            <person name="Orjuela J."/>
            <person name="Siena L.A."/>
            <person name="Pessino S.C."/>
            <person name="Combes M.C."/>
            <person name="Mariac C."/>
            <person name="Albertini E."/>
            <person name="Pupilli F."/>
            <person name="Ortiz J.P.A."/>
            <person name="Leblanc O."/>
        </authorList>
    </citation>
    <scope>NUCLEOTIDE SEQUENCE [LARGE SCALE GENOMIC DNA]</scope>
    <source>
        <strain evidence="1">R1</strain>
        <tissue evidence="1">Leaf</tissue>
    </source>
</reference>
<evidence type="ECO:0000313" key="2">
    <source>
        <dbReference type="Proteomes" id="UP001341281"/>
    </source>
</evidence>
<gene>
    <name evidence="1" type="ORF">U9M48_003996</name>
</gene>
<accession>A0AAQ3PU35</accession>
<keyword evidence="2" id="KW-1185">Reference proteome</keyword>
<dbReference type="PANTHER" id="PTHR11439">
    <property type="entry name" value="GAG-POL-RELATED RETROTRANSPOSON"/>
    <property type="match status" value="1"/>
</dbReference>
<sequence>MCFVGWRACLQSTVALSTTEAEFIAVCDACKEAVWLKGLYTEFSGDTSCINLFCDSQSAIHLIKDKMFHEKTKHIDVKYHYVREVVAEGRLKVCKISTHDNPADMMTKHVPVAKFELCSSLVVG</sequence>
<protein>
    <recommendedName>
        <fullName evidence="3">Retrovirus-related Pol polyprotein from transposon TNT 1-94</fullName>
    </recommendedName>
</protein>
<dbReference type="Proteomes" id="UP001341281">
    <property type="component" value="Chromosome 01"/>
</dbReference>
<proteinExistence type="predicted"/>
<name>A0AAQ3PU35_PASNO</name>
<dbReference type="PANTHER" id="PTHR11439:SF467">
    <property type="entry name" value="INTEGRASE CATALYTIC DOMAIN-CONTAINING PROTEIN"/>
    <property type="match status" value="1"/>
</dbReference>
<dbReference type="AlphaFoldDB" id="A0AAQ3PU35"/>
<evidence type="ECO:0008006" key="3">
    <source>
        <dbReference type="Google" id="ProtNLM"/>
    </source>
</evidence>
<organism evidence="1 2">
    <name type="scientific">Paspalum notatum var. saurae</name>
    <dbReference type="NCBI Taxonomy" id="547442"/>
    <lineage>
        <taxon>Eukaryota</taxon>
        <taxon>Viridiplantae</taxon>
        <taxon>Streptophyta</taxon>
        <taxon>Embryophyta</taxon>
        <taxon>Tracheophyta</taxon>
        <taxon>Spermatophyta</taxon>
        <taxon>Magnoliopsida</taxon>
        <taxon>Liliopsida</taxon>
        <taxon>Poales</taxon>
        <taxon>Poaceae</taxon>
        <taxon>PACMAD clade</taxon>
        <taxon>Panicoideae</taxon>
        <taxon>Andropogonodae</taxon>
        <taxon>Paspaleae</taxon>
        <taxon>Paspalinae</taxon>
        <taxon>Paspalum</taxon>
    </lineage>
</organism>
<dbReference type="CDD" id="cd09272">
    <property type="entry name" value="RNase_HI_RT_Ty1"/>
    <property type="match status" value="1"/>
</dbReference>
<evidence type="ECO:0000313" key="1">
    <source>
        <dbReference type="EMBL" id="WVZ53002.1"/>
    </source>
</evidence>
<dbReference type="EMBL" id="CP144745">
    <property type="protein sequence ID" value="WVZ53002.1"/>
    <property type="molecule type" value="Genomic_DNA"/>
</dbReference>